<dbReference type="PANTHER" id="PTHR10566">
    <property type="entry name" value="CHAPERONE-ACTIVITY OF BC1 COMPLEX CABC1 -RELATED"/>
    <property type="match status" value="1"/>
</dbReference>
<proteinExistence type="inferred from homology"/>
<protein>
    <submittedName>
        <fullName evidence="3">Putative ATP-binding protein ABC transporter</fullName>
    </submittedName>
</protein>
<organism evidence="3 4">
    <name type="scientific">Gordonia crocea</name>
    <dbReference type="NCBI Taxonomy" id="589162"/>
    <lineage>
        <taxon>Bacteria</taxon>
        <taxon>Bacillati</taxon>
        <taxon>Actinomycetota</taxon>
        <taxon>Actinomycetes</taxon>
        <taxon>Mycobacteriales</taxon>
        <taxon>Gordoniaceae</taxon>
        <taxon>Gordonia</taxon>
    </lineage>
</organism>
<sequence length="428" mass="46291">MVNAAMAPLRGPEKAAAARDAALLKLADDIAITAGGMRGAAHKLGQVIGVVGLGIGNPETRAEFSRRLSPLFDSAPRWDDDIMRAALRRSLGDRYGRIIELDGPVAAASIGQVYRGVLSDGRVVAIKVKYPDVDRMVRADLKNLRMLVRAVGRQMPAANAERIVAEVIRQISRELDFAGEMADQRKFAQRYGGHPAFVVPDVVDELCTDEVLVSEWLEAASFDEACGFDQGRRDRIGEIVYRFYCGEMYRTGSFVADPHPGNVLVLPDGRVGFVDYGLCIELSIGELALERSVFVALLQGDIDTAYRLARETGFIVDEGRSSAAEFASYVDDVVGWHLRGEERRIDGDLASKSAAAALLLRGDHANAMAGQALIEAHAFGRRNELATCALLGRLEATAPWSALAREALGTAGPATALGEEIAAWLRKQ</sequence>
<evidence type="ECO:0000259" key="2">
    <source>
        <dbReference type="Pfam" id="PF03109"/>
    </source>
</evidence>
<dbReference type="InterPro" id="IPR004147">
    <property type="entry name" value="ABC1_dom"/>
</dbReference>
<keyword evidence="3" id="KW-0547">Nucleotide-binding</keyword>
<evidence type="ECO:0000256" key="1">
    <source>
        <dbReference type="ARBA" id="ARBA00009670"/>
    </source>
</evidence>
<dbReference type="InterPro" id="IPR011009">
    <property type="entry name" value="Kinase-like_dom_sf"/>
</dbReference>
<evidence type="ECO:0000313" key="3">
    <source>
        <dbReference type="EMBL" id="GED96634.1"/>
    </source>
</evidence>
<dbReference type="Pfam" id="PF03109">
    <property type="entry name" value="ABC1"/>
    <property type="match status" value="1"/>
</dbReference>
<dbReference type="Proteomes" id="UP000444980">
    <property type="component" value="Unassembled WGS sequence"/>
</dbReference>
<dbReference type="EMBL" id="BJOU01000001">
    <property type="protein sequence ID" value="GED96634.1"/>
    <property type="molecule type" value="Genomic_DNA"/>
</dbReference>
<evidence type="ECO:0000313" key="4">
    <source>
        <dbReference type="Proteomes" id="UP000444980"/>
    </source>
</evidence>
<dbReference type="GO" id="GO:0005524">
    <property type="term" value="F:ATP binding"/>
    <property type="evidence" value="ECO:0007669"/>
    <property type="project" value="UniProtKB-KW"/>
</dbReference>
<dbReference type="AlphaFoldDB" id="A0A7M3SVG0"/>
<dbReference type="CDD" id="cd13970">
    <property type="entry name" value="ABC1_ADCK3"/>
    <property type="match status" value="1"/>
</dbReference>
<dbReference type="SUPFAM" id="SSF56112">
    <property type="entry name" value="Protein kinase-like (PK-like)"/>
    <property type="match status" value="1"/>
</dbReference>
<keyword evidence="4" id="KW-1185">Reference proteome</keyword>
<comment type="caution">
    <text evidence="3">The sequence shown here is derived from an EMBL/GenBank/DDBJ whole genome shotgun (WGS) entry which is preliminary data.</text>
</comment>
<dbReference type="PANTHER" id="PTHR10566:SF113">
    <property type="entry name" value="PROTEIN ACTIVITY OF BC1 COMPLEX KINASE 7, CHLOROPLASTIC"/>
    <property type="match status" value="1"/>
</dbReference>
<dbReference type="OrthoDB" id="9795390at2"/>
<keyword evidence="3" id="KW-0067">ATP-binding</keyword>
<dbReference type="InterPro" id="IPR050154">
    <property type="entry name" value="UbiB_kinase"/>
</dbReference>
<name>A0A7M3SVG0_9ACTN</name>
<reference evidence="4" key="1">
    <citation type="submission" date="2019-06" db="EMBL/GenBank/DDBJ databases">
        <title>Gordonia isolated from sludge of a wastewater treatment plant.</title>
        <authorList>
            <person name="Tamura T."/>
            <person name="Aoyama K."/>
            <person name="Kang Y."/>
            <person name="Saito S."/>
            <person name="Akiyama N."/>
            <person name="Yazawa K."/>
            <person name="Gonoi T."/>
            <person name="Mikami Y."/>
        </authorList>
    </citation>
    <scope>NUCLEOTIDE SEQUENCE [LARGE SCALE GENOMIC DNA]</scope>
    <source>
        <strain evidence="4">NBRC 107697</strain>
    </source>
</reference>
<comment type="similarity">
    <text evidence="1">Belongs to the protein kinase superfamily. ADCK protein kinase family.</text>
</comment>
<accession>A0A7M3SVG0</accession>
<dbReference type="InterPro" id="IPR034646">
    <property type="entry name" value="ADCK3_dom"/>
</dbReference>
<gene>
    <name evidence="3" type="ORF">nbrc107697_06730</name>
</gene>
<feature type="domain" description="ABC1 atypical kinase-like" evidence="2">
    <location>
        <begin position="74"/>
        <end position="304"/>
    </location>
</feature>